<reference evidence="2" key="1">
    <citation type="submission" date="2024-06" db="UniProtKB">
        <authorList>
            <consortium name="Ensembl"/>
        </authorList>
    </citation>
    <scope>IDENTIFICATION</scope>
</reference>
<dbReference type="Ensembl" id="ENSMPUT00000007795.1">
    <property type="protein sequence ID" value="ENSMPUP00000007672.1"/>
    <property type="gene ID" value="ENSMPUG00000007729.1"/>
</dbReference>
<dbReference type="InParanoid" id="M3Y8L5"/>
<evidence type="ECO:0000256" key="1">
    <source>
        <dbReference type="SAM" id="Phobius"/>
    </source>
</evidence>
<dbReference type="STRING" id="9669.ENSMPUP00000007672"/>
<dbReference type="AlphaFoldDB" id="M3Y8L5"/>
<dbReference type="InterPro" id="IPR028099">
    <property type="entry name" value="DUF4577"/>
</dbReference>
<dbReference type="EMBL" id="AEYP01009782">
    <property type="status" value="NOT_ANNOTATED_CDS"/>
    <property type="molecule type" value="Genomic_DNA"/>
</dbReference>
<sequence length="172" mass="18934">MNHSQDTGPGGMPEDRKLYIVDSINDLNKLNLCPTGSQHLFPLEEKIPDVGTNSGNGSHSLFFMGLIIVLIVSLALVSFVIFLIGKYHRHVLITQRLLLCSWLFNFVLGGDVLFGTHSYAERGRAVALSEPCGSRRIVGTQAHGAQSSQTPPRTLLSYLKSLAVKWLAAYPW</sequence>
<keyword evidence="1" id="KW-1133">Transmembrane helix</keyword>
<organism evidence="2">
    <name type="scientific">Mustela putorius furo</name>
    <name type="common">European domestic ferret</name>
    <name type="synonym">Mustela furo</name>
    <dbReference type="NCBI Taxonomy" id="9669"/>
    <lineage>
        <taxon>Eukaryota</taxon>
        <taxon>Metazoa</taxon>
        <taxon>Chordata</taxon>
        <taxon>Craniata</taxon>
        <taxon>Vertebrata</taxon>
        <taxon>Euteleostomi</taxon>
        <taxon>Mammalia</taxon>
        <taxon>Eutheria</taxon>
        <taxon>Laurasiatheria</taxon>
        <taxon>Carnivora</taxon>
        <taxon>Caniformia</taxon>
        <taxon>Musteloidea</taxon>
        <taxon>Mustelidae</taxon>
        <taxon>Mustelinae</taxon>
        <taxon>Mustela</taxon>
    </lineage>
</organism>
<dbReference type="HOGENOM" id="CLU_1554774_0_0_1"/>
<dbReference type="PANTHER" id="PTHR36475">
    <property type="entry name" value="LEUCINE-RICH SINGLE-PASS MEMBRANE PROTEIN 1"/>
    <property type="match status" value="1"/>
</dbReference>
<accession>M3Y8L5</accession>
<feature type="transmembrane region" description="Helical" evidence="1">
    <location>
        <begin position="61"/>
        <end position="85"/>
    </location>
</feature>
<protein>
    <submittedName>
        <fullName evidence="2">Uncharacterized protein</fullName>
    </submittedName>
</protein>
<dbReference type="PANTHER" id="PTHR36475:SF1">
    <property type="entry name" value="LEUCINE-RICH SINGLE-PASS MEMBRANE PROTEIN 1"/>
    <property type="match status" value="1"/>
</dbReference>
<proteinExistence type="predicted"/>
<evidence type="ECO:0000313" key="2">
    <source>
        <dbReference type="Ensembl" id="ENSMPUP00000007672.1"/>
    </source>
</evidence>
<keyword evidence="1" id="KW-0472">Membrane</keyword>
<dbReference type="eggNOG" id="ENOG502SU77">
    <property type="taxonomic scope" value="Eukaryota"/>
</dbReference>
<keyword evidence="1" id="KW-0812">Transmembrane</keyword>
<dbReference type="KEGG" id="mpuf:101684281"/>
<dbReference type="GeneTree" id="ENSGT00390000010292"/>
<dbReference type="Pfam" id="PF15145">
    <property type="entry name" value="DUF4577"/>
    <property type="match status" value="1"/>
</dbReference>
<name>M3Y8L5_MUSPF</name>
<feature type="transmembrane region" description="Helical" evidence="1">
    <location>
        <begin position="97"/>
        <end position="120"/>
    </location>
</feature>